<dbReference type="SMART" id="SM00220">
    <property type="entry name" value="S_TKc"/>
    <property type="match status" value="2"/>
</dbReference>
<organism evidence="20 21">
    <name type="scientific">Brassica rapa subsp. trilocularis</name>
    <dbReference type="NCBI Taxonomy" id="1813537"/>
    <lineage>
        <taxon>Eukaryota</taxon>
        <taxon>Viridiplantae</taxon>
        <taxon>Streptophyta</taxon>
        <taxon>Embryophyta</taxon>
        <taxon>Tracheophyta</taxon>
        <taxon>Spermatophyta</taxon>
        <taxon>Magnoliopsida</taxon>
        <taxon>eudicotyledons</taxon>
        <taxon>Gunneridae</taxon>
        <taxon>Pentapetalae</taxon>
        <taxon>rosids</taxon>
        <taxon>malvids</taxon>
        <taxon>Brassicales</taxon>
        <taxon>Brassicaceae</taxon>
        <taxon>Brassiceae</taxon>
        <taxon>Brassica</taxon>
    </lineage>
</organism>
<feature type="signal peptide" evidence="17">
    <location>
        <begin position="1"/>
        <end position="26"/>
    </location>
</feature>
<keyword evidence="12" id="KW-0675">Receptor</keyword>
<keyword evidence="9 14" id="KW-0067">ATP-binding</keyword>
<dbReference type="PROSITE" id="PS50011">
    <property type="entry name" value="PROTEIN_KINASE_DOM"/>
    <property type="match status" value="2"/>
</dbReference>
<evidence type="ECO:0000256" key="7">
    <source>
        <dbReference type="ARBA" id="ARBA00022741"/>
    </source>
</evidence>
<keyword evidence="4 16" id="KW-0812">Transmembrane</keyword>
<dbReference type="EMBL" id="JADBGQ010000001">
    <property type="protein sequence ID" value="KAG5413721.1"/>
    <property type="molecule type" value="Genomic_DNA"/>
</dbReference>
<dbReference type="Pfam" id="PF07714">
    <property type="entry name" value="PK_Tyr_Ser-Thr"/>
    <property type="match status" value="2"/>
</dbReference>
<keyword evidence="21" id="KW-1185">Reference proteome</keyword>
<feature type="domain" description="Protein kinase" evidence="18">
    <location>
        <begin position="1030"/>
        <end position="1316"/>
    </location>
</feature>
<dbReference type="CDD" id="cd14066">
    <property type="entry name" value="STKc_IRAK"/>
    <property type="match status" value="2"/>
</dbReference>
<dbReference type="InterPro" id="IPR001245">
    <property type="entry name" value="Ser-Thr/Tyr_kinase_cat_dom"/>
</dbReference>
<name>A0ABQ7NUB7_BRACM</name>
<keyword evidence="11 16" id="KW-0472">Membrane</keyword>
<comment type="caution">
    <text evidence="20">The sequence shown here is derived from an EMBL/GenBank/DDBJ whole genome shotgun (WGS) entry which is preliminary data.</text>
</comment>
<evidence type="ECO:0000256" key="5">
    <source>
        <dbReference type="ARBA" id="ARBA00022729"/>
    </source>
</evidence>
<dbReference type="InterPro" id="IPR000719">
    <property type="entry name" value="Prot_kinase_dom"/>
</dbReference>
<evidence type="ECO:0000313" key="20">
    <source>
        <dbReference type="EMBL" id="KAG5413721.1"/>
    </source>
</evidence>
<feature type="chain" id="PRO_5045749820" evidence="17">
    <location>
        <begin position="27"/>
        <end position="1353"/>
    </location>
</feature>
<dbReference type="InterPro" id="IPR008271">
    <property type="entry name" value="Ser/Thr_kinase_AS"/>
</dbReference>
<dbReference type="InterPro" id="IPR017441">
    <property type="entry name" value="Protein_kinase_ATP_BS"/>
</dbReference>
<evidence type="ECO:0000259" key="19">
    <source>
        <dbReference type="PROSITE" id="PS51473"/>
    </source>
</evidence>
<evidence type="ECO:0000313" key="21">
    <source>
        <dbReference type="Proteomes" id="UP000823674"/>
    </source>
</evidence>
<dbReference type="Gene3D" id="3.30.200.20">
    <property type="entry name" value="Phosphorylase Kinase, domain 1"/>
    <property type="match status" value="2"/>
</dbReference>
<evidence type="ECO:0000256" key="15">
    <source>
        <dbReference type="SAM" id="MobiDB-lite"/>
    </source>
</evidence>
<evidence type="ECO:0000256" key="17">
    <source>
        <dbReference type="SAM" id="SignalP"/>
    </source>
</evidence>
<keyword evidence="7 14" id="KW-0547">Nucleotide-binding</keyword>
<evidence type="ECO:0000259" key="18">
    <source>
        <dbReference type="PROSITE" id="PS50011"/>
    </source>
</evidence>
<dbReference type="InterPro" id="IPR002902">
    <property type="entry name" value="GNK2"/>
</dbReference>
<feature type="transmembrane region" description="Helical" evidence="16">
    <location>
        <begin position="962"/>
        <end position="985"/>
    </location>
</feature>
<evidence type="ECO:0000256" key="8">
    <source>
        <dbReference type="ARBA" id="ARBA00022777"/>
    </source>
</evidence>
<protein>
    <submittedName>
        <fullName evidence="20">Uncharacterized protein</fullName>
    </submittedName>
</protein>
<feature type="binding site" evidence="14">
    <location>
        <position position="1058"/>
    </location>
    <ligand>
        <name>ATP</name>
        <dbReference type="ChEBI" id="CHEBI:30616"/>
    </ligand>
</feature>
<keyword evidence="10 16" id="KW-1133">Transmembrane helix</keyword>
<evidence type="ECO:0000256" key="14">
    <source>
        <dbReference type="PROSITE-ProRule" id="PRU10141"/>
    </source>
</evidence>
<reference evidence="20 21" key="1">
    <citation type="submission" date="2021-03" db="EMBL/GenBank/DDBJ databases">
        <authorList>
            <person name="King G.J."/>
            <person name="Bancroft I."/>
            <person name="Baten A."/>
            <person name="Bloomfield J."/>
            <person name="Borpatragohain P."/>
            <person name="He Z."/>
            <person name="Irish N."/>
            <person name="Irwin J."/>
            <person name="Liu K."/>
            <person name="Mauleon R.P."/>
            <person name="Moore J."/>
            <person name="Morris R."/>
            <person name="Ostergaard L."/>
            <person name="Wang B."/>
            <person name="Wells R."/>
        </authorList>
    </citation>
    <scope>NUCLEOTIDE SEQUENCE [LARGE SCALE GENOMIC DNA]</scope>
    <source>
        <strain evidence="20">R-o-18</strain>
        <tissue evidence="20">Leaf</tissue>
    </source>
</reference>
<feature type="compositionally biased region" description="Basic and acidic residues" evidence="15">
    <location>
        <begin position="1322"/>
        <end position="1333"/>
    </location>
</feature>
<evidence type="ECO:0000256" key="16">
    <source>
        <dbReference type="SAM" id="Phobius"/>
    </source>
</evidence>
<dbReference type="PROSITE" id="PS00108">
    <property type="entry name" value="PROTEIN_KINASE_ST"/>
    <property type="match status" value="2"/>
</dbReference>
<evidence type="ECO:0000256" key="13">
    <source>
        <dbReference type="ARBA" id="ARBA00023180"/>
    </source>
</evidence>
<dbReference type="CDD" id="cd23509">
    <property type="entry name" value="Gnk2-like"/>
    <property type="match status" value="4"/>
</dbReference>
<dbReference type="PANTHER" id="PTHR27002">
    <property type="entry name" value="RECEPTOR-LIKE SERINE/THREONINE-PROTEIN KINASE SD1-8"/>
    <property type="match status" value="1"/>
</dbReference>
<evidence type="ECO:0000256" key="2">
    <source>
        <dbReference type="ARBA" id="ARBA00022527"/>
    </source>
</evidence>
<dbReference type="Proteomes" id="UP000823674">
    <property type="component" value="Chromosome A01"/>
</dbReference>
<keyword evidence="5 17" id="KW-0732">Signal</keyword>
<dbReference type="InterPro" id="IPR011009">
    <property type="entry name" value="Kinase-like_dom_sf"/>
</dbReference>
<keyword evidence="8" id="KW-0418">Kinase</keyword>
<dbReference type="PROSITE" id="PS51473">
    <property type="entry name" value="GNK2"/>
    <property type="match status" value="4"/>
</dbReference>
<feature type="domain" description="Gnk2-homologous" evidence="19">
    <location>
        <begin position="720"/>
        <end position="824"/>
    </location>
</feature>
<feature type="region of interest" description="Disordered" evidence="15">
    <location>
        <begin position="1319"/>
        <end position="1338"/>
    </location>
</feature>
<dbReference type="PANTHER" id="PTHR27002:SF1031">
    <property type="entry name" value="CYSTEINE-RICH RECEPTOR-LIKE PROTEIN KINASE 10"/>
    <property type="match status" value="1"/>
</dbReference>
<dbReference type="PROSITE" id="PS00107">
    <property type="entry name" value="PROTEIN_KINASE_ATP"/>
    <property type="match status" value="1"/>
</dbReference>
<feature type="transmembrane region" description="Helical" evidence="16">
    <location>
        <begin position="697"/>
        <end position="714"/>
    </location>
</feature>
<keyword evidence="2" id="KW-0723">Serine/threonine-protein kinase</keyword>
<comment type="subcellular location">
    <subcellularLocation>
        <location evidence="1">Membrane</location>
        <topology evidence="1">Single-pass membrane protein</topology>
    </subcellularLocation>
</comment>
<dbReference type="Gene3D" id="3.30.430.20">
    <property type="entry name" value="Gnk2 domain, C-X8-C-X2-C motif"/>
    <property type="match status" value="4"/>
</dbReference>
<dbReference type="SUPFAM" id="SSF56112">
    <property type="entry name" value="Protein kinase-like (PK-like)"/>
    <property type="match status" value="2"/>
</dbReference>
<keyword evidence="6" id="KW-0677">Repeat</keyword>
<dbReference type="Pfam" id="PF01657">
    <property type="entry name" value="Stress-antifung"/>
    <property type="match status" value="4"/>
</dbReference>
<evidence type="ECO:0000256" key="12">
    <source>
        <dbReference type="ARBA" id="ARBA00023170"/>
    </source>
</evidence>
<evidence type="ECO:0000256" key="6">
    <source>
        <dbReference type="ARBA" id="ARBA00022737"/>
    </source>
</evidence>
<sequence>MIFKMKLENLLLILWFFLVGFHVACAHKCSETGFFIPHGKFDTNRGLLLSSLASNVSGRGGFYNSSVGQGSDRVYAVGMCIPGTEPKVCSNCIHLASNELMETCPNQTEGLLWFEKETLCMIRYSNRLFFGTLEMEPSYKVYNTAAFQVNLTEFDNTWEALMLRVIAQATSSSNPMYYGAGIQKIGSSRNIYAFVLCSKDISPWNCAKCLRQNVDDYRSCCSGKQGGLTMRLSCFMEWDLYPFFGVFQNQTSPTTHKKDSKKISTGTIVGIIVLLTFMSSVLLALGLALCRRRKTYQEFATERRSMTTYGTEPQYDDADDITTSGSLQFDFKAIEAATCNFHESNKLGHGGFGEGTFPNGTEVAVKRLSNSSGQGEQEFQNEVLLVAKLQHRNLVKLLGFSVEREEKILVYEFVPNKSLDYFLFDHRKRSQLDWRKRYNIIGGITRGILYLHQDSRLTIIHRDLKASNILLDADMNPKISDFGMARNFRVDQTEANTGRVVGTFGYMSPEYVANGQFSMKSDVYSFGVLTLEIIVGKKNSSFHQIDNSVGNLVTYAWRLWNNESLLELMDPAMGENYDKDEVTRCIHIGLLCVQENPADRPTMSTVFQMLTNTSITLPVPQPPGFFFRVRSDLNPLADSLESGPSKSTMSFTCSIDDASITNLIYGHREEQNQLFHSMCKHQTNRRKKKKRKKRKKMSYTYFFCVFIFSSVLTICAQNHTYVYHDCPNTTTYASNSTYSTNLRTVLTSLSSLNASYSTGFQTAASGQAPDRVTGLFLCRGDLSPEVCRSCVIFSVNDSLSRCPNEREAVLYYDECMLRYSHRTILSTLSRNGEAVFRNDTMIPSNQLDGFGNVLMSNLSQAVTNAVSSPRKFDARKAKFTASQTVYLLVQCTPDLTDQDCLTCLRISFNQLPLDKIGGRFILPSCNSRFETYPFYNQTAVKALPPPPVSAPERPGKGGNSNVSVVAIVVPVIVVVQLLIAGYCFLTKRKKKAYDTAPSIDDFHCAKEDEISSADSLQLDYRTIQAATNDFSESNNIGRGGFGEVYKGTLPNGTEVAVKRLSKTSGQGDAEFKNEVAVVAKLQHRNLARLLGFCIEGKERILVYEYVPNKSLDYFLFDPAKEGQLEWSHRYKIIGGIARGILYLHQDSRLTIIHRDLKASNILLDADMNPKVADFGMARIFGMDQTEESTRRIVGTYGYMSPEYAMRGQYSMKSDVYSFGVLVLEIISGKKNSSFFGTEGAQDLVTYAWRLWKNQTPLDLVAPVTRHNCEMNKVVRCIHIGLLCVQEDPAHRPTLSTIVMMLSSNTVTLPVPKQPKFFAQSRPKKDLLDSEKSTKSNSVPWSIDNASITELYPR</sequence>
<evidence type="ECO:0000256" key="3">
    <source>
        <dbReference type="ARBA" id="ARBA00022679"/>
    </source>
</evidence>
<feature type="domain" description="Gnk2-homologous" evidence="19">
    <location>
        <begin position="135"/>
        <end position="243"/>
    </location>
</feature>
<keyword evidence="3" id="KW-0808">Transferase</keyword>
<proteinExistence type="predicted"/>
<evidence type="ECO:0000256" key="1">
    <source>
        <dbReference type="ARBA" id="ARBA00004167"/>
    </source>
</evidence>
<dbReference type="InterPro" id="IPR038408">
    <property type="entry name" value="GNK2_sf"/>
</dbReference>
<evidence type="ECO:0000256" key="9">
    <source>
        <dbReference type="ARBA" id="ARBA00022840"/>
    </source>
</evidence>
<feature type="domain" description="Protein kinase" evidence="18">
    <location>
        <begin position="341"/>
        <end position="615"/>
    </location>
</feature>
<accession>A0ABQ7NUB7</accession>
<keyword evidence="13" id="KW-0325">Glycoprotein</keyword>
<evidence type="ECO:0000256" key="11">
    <source>
        <dbReference type="ARBA" id="ARBA00023136"/>
    </source>
</evidence>
<dbReference type="Gene3D" id="1.10.510.10">
    <property type="entry name" value="Transferase(Phosphotransferase) domain 1"/>
    <property type="match status" value="2"/>
</dbReference>
<evidence type="ECO:0000256" key="10">
    <source>
        <dbReference type="ARBA" id="ARBA00022989"/>
    </source>
</evidence>
<evidence type="ECO:0000256" key="4">
    <source>
        <dbReference type="ARBA" id="ARBA00022692"/>
    </source>
</evidence>
<feature type="transmembrane region" description="Helical" evidence="16">
    <location>
        <begin position="268"/>
        <end position="290"/>
    </location>
</feature>
<feature type="domain" description="Gnk2-homologous" evidence="19">
    <location>
        <begin position="23"/>
        <end position="129"/>
    </location>
</feature>
<feature type="domain" description="Gnk2-homologous" evidence="19">
    <location>
        <begin position="831"/>
        <end position="934"/>
    </location>
</feature>
<gene>
    <name evidence="20" type="primary">A01p015360.1_BraROA</name>
    <name evidence="20" type="ORF">IGI04_001288</name>
</gene>